<dbReference type="InterPro" id="IPR036217">
    <property type="entry name" value="MethylDNA_cys_MeTrfase_DNAb"/>
</dbReference>
<evidence type="ECO:0000256" key="2">
    <source>
        <dbReference type="ARBA" id="ARBA00022603"/>
    </source>
</evidence>
<dbReference type="Pfam" id="PF01035">
    <property type="entry name" value="DNA_binding_1"/>
    <property type="match status" value="1"/>
</dbReference>
<evidence type="ECO:0000313" key="8">
    <source>
        <dbReference type="EMBL" id="SQG50338.1"/>
    </source>
</evidence>
<reference evidence="8 9" key="1">
    <citation type="submission" date="2018-06" db="EMBL/GenBank/DDBJ databases">
        <authorList>
            <consortium name="Pathogen Informatics"/>
            <person name="Doyle S."/>
        </authorList>
    </citation>
    <scope>NUCLEOTIDE SEQUENCE [LARGE SCALE GENOMIC DNA]</scope>
    <source>
        <strain evidence="8 9">NCTC7908</strain>
    </source>
</reference>
<evidence type="ECO:0000313" key="9">
    <source>
        <dbReference type="Proteomes" id="UP000248741"/>
    </source>
</evidence>
<evidence type="ECO:0000256" key="5">
    <source>
        <dbReference type="ARBA" id="ARBA00023204"/>
    </source>
</evidence>
<name>A0ABD7MRH5_CORUL</name>
<keyword evidence="2 8" id="KW-0489">Methyltransferase</keyword>
<dbReference type="KEGG" id="cuz:Cul05146_1434"/>
<evidence type="ECO:0000256" key="4">
    <source>
        <dbReference type="ARBA" id="ARBA00022763"/>
    </source>
</evidence>
<dbReference type="PANTHER" id="PTHR10815:SF13">
    <property type="entry name" value="METHYLATED-DNA--PROTEIN-CYSTEINE METHYLTRANSFERASE"/>
    <property type="match status" value="1"/>
</dbReference>
<protein>
    <submittedName>
        <fullName evidence="8">Methylated-DNA--protein-cysteine methyltransferase</fullName>
    </submittedName>
</protein>
<dbReference type="Gene3D" id="1.10.10.10">
    <property type="entry name" value="Winged helix-like DNA-binding domain superfamily/Winged helix DNA-binding domain"/>
    <property type="match status" value="1"/>
</dbReference>
<dbReference type="AlphaFoldDB" id="A0ABD7MRH5"/>
<dbReference type="InterPro" id="IPR001497">
    <property type="entry name" value="MethylDNA_cys_MeTrfase_AS"/>
</dbReference>
<dbReference type="KEGG" id="cuq:Cul210931_1355"/>
<dbReference type="GO" id="GO:0006281">
    <property type="term" value="P:DNA repair"/>
    <property type="evidence" value="ECO:0007669"/>
    <property type="project" value="UniProtKB-KW"/>
</dbReference>
<evidence type="ECO:0000256" key="6">
    <source>
        <dbReference type="ARBA" id="ARBA00049348"/>
    </source>
</evidence>
<comment type="catalytic activity">
    <reaction evidence="6">
        <text>a 6-O-methyl-2'-deoxyguanosine in DNA + L-cysteinyl-[protein] = S-methyl-L-cysteinyl-[protein] + a 2'-deoxyguanosine in DNA</text>
        <dbReference type="Rhea" id="RHEA:24000"/>
        <dbReference type="Rhea" id="RHEA-COMP:10131"/>
        <dbReference type="Rhea" id="RHEA-COMP:10132"/>
        <dbReference type="Rhea" id="RHEA-COMP:11367"/>
        <dbReference type="Rhea" id="RHEA-COMP:11368"/>
        <dbReference type="ChEBI" id="CHEBI:29950"/>
        <dbReference type="ChEBI" id="CHEBI:82612"/>
        <dbReference type="ChEBI" id="CHEBI:85445"/>
        <dbReference type="ChEBI" id="CHEBI:85448"/>
        <dbReference type="EC" id="2.1.1.63"/>
    </reaction>
</comment>
<feature type="domain" description="Methylated-DNA-[protein]-cysteine S-methyltransferase DNA binding" evidence="7">
    <location>
        <begin position="98"/>
        <end position="177"/>
    </location>
</feature>
<comment type="catalytic activity">
    <reaction evidence="1">
        <text>a 4-O-methyl-thymidine in DNA + L-cysteinyl-[protein] = a thymidine in DNA + S-methyl-L-cysteinyl-[protein]</text>
        <dbReference type="Rhea" id="RHEA:53428"/>
        <dbReference type="Rhea" id="RHEA-COMP:10131"/>
        <dbReference type="Rhea" id="RHEA-COMP:10132"/>
        <dbReference type="Rhea" id="RHEA-COMP:13555"/>
        <dbReference type="Rhea" id="RHEA-COMP:13556"/>
        <dbReference type="ChEBI" id="CHEBI:29950"/>
        <dbReference type="ChEBI" id="CHEBI:82612"/>
        <dbReference type="ChEBI" id="CHEBI:137386"/>
        <dbReference type="ChEBI" id="CHEBI:137387"/>
        <dbReference type="EC" id="2.1.1.63"/>
    </reaction>
</comment>
<evidence type="ECO:0000256" key="3">
    <source>
        <dbReference type="ARBA" id="ARBA00022679"/>
    </source>
</evidence>
<keyword evidence="3" id="KW-0808">Transferase</keyword>
<dbReference type="GO" id="GO:0003908">
    <property type="term" value="F:methylated-DNA-[protein]-cysteine S-methyltransferase activity"/>
    <property type="evidence" value="ECO:0007669"/>
    <property type="project" value="UniProtKB-EC"/>
</dbReference>
<evidence type="ECO:0000256" key="1">
    <source>
        <dbReference type="ARBA" id="ARBA00001286"/>
    </source>
</evidence>
<proteinExistence type="predicted"/>
<dbReference type="PROSITE" id="PS00374">
    <property type="entry name" value="MGMT"/>
    <property type="match status" value="1"/>
</dbReference>
<dbReference type="PANTHER" id="PTHR10815">
    <property type="entry name" value="METHYLATED-DNA--PROTEIN-CYSTEINE METHYLTRANSFERASE"/>
    <property type="match status" value="1"/>
</dbReference>
<dbReference type="EMBL" id="LS483400">
    <property type="protein sequence ID" value="SQG50338.1"/>
    <property type="molecule type" value="Genomic_DNA"/>
</dbReference>
<keyword evidence="4" id="KW-0227">DNA damage</keyword>
<dbReference type="GO" id="GO:0032259">
    <property type="term" value="P:methylation"/>
    <property type="evidence" value="ECO:0007669"/>
    <property type="project" value="UniProtKB-KW"/>
</dbReference>
<dbReference type="CDD" id="cd06445">
    <property type="entry name" value="ATase"/>
    <property type="match status" value="1"/>
</dbReference>
<dbReference type="NCBIfam" id="TIGR00589">
    <property type="entry name" value="ogt"/>
    <property type="match status" value="1"/>
</dbReference>
<organism evidence="8 9">
    <name type="scientific">Corynebacterium ulcerans</name>
    <dbReference type="NCBI Taxonomy" id="65058"/>
    <lineage>
        <taxon>Bacteria</taxon>
        <taxon>Bacillati</taxon>
        <taxon>Actinomycetota</taxon>
        <taxon>Actinomycetes</taxon>
        <taxon>Mycobacteriales</taxon>
        <taxon>Corynebacteriaceae</taxon>
        <taxon>Corynebacterium</taxon>
    </lineage>
</organism>
<dbReference type="RefSeq" id="WP_014836526.1">
    <property type="nucleotide sequence ID" value="NZ_AP019662.1"/>
</dbReference>
<gene>
    <name evidence="8" type="primary">ada</name>
    <name evidence="8" type="ORF">NCTC7908_00498</name>
</gene>
<keyword evidence="5" id="KW-0234">DNA repair</keyword>
<dbReference type="Proteomes" id="UP000248741">
    <property type="component" value="Chromosome 1"/>
</dbReference>
<dbReference type="InterPro" id="IPR036388">
    <property type="entry name" value="WH-like_DNA-bd_sf"/>
</dbReference>
<dbReference type="SUPFAM" id="SSF46767">
    <property type="entry name" value="Methylated DNA-protein cysteine methyltransferase, C-terminal domain"/>
    <property type="match status" value="1"/>
</dbReference>
<evidence type="ECO:0000259" key="7">
    <source>
        <dbReference type="Pfam" id="PF01035"/>
    </source>
</evidence>
<accession>A0ABD7MRH5</accession>
<dbReference type="InterPro" id="IPR014048">
    <property type="entry name" value="MethylDNA_cys_MeTrfase_DNA-bd"/>
</dbReference>
<sequence length="187" mass="19932">MHASEKPQALTLTTPDGPLSIIGHDGFVLASGWTEDSAALASLVHKEFALGAGGQGIDHVGLDDAHPVLRDASAAVSAYYAGDLDAIKQIPVKQRSGPFRMRAWDVLREVQPGETLTYTEYAIRCGNEKAARAAASACAMNAAALFVPCHRIVRSDGTLGGFRYGITIKESLLKRESRIVSNEDPAQ</sequence>